<sequence length="233" mass="25734">MLDLFFAAAFSAMPLTLYLPPVRSLNLFVQTVEIFVRESSGYTSRAIPVLSFGFRRILSPLLQIIRRDSGSNSWIRLDGYYLFLKRVLGNNCVNLMNLVSIFGITDPASFGAQAKLRRHLEVRVSVGSLAVVWQKSDVIRWPGGSPGVTWWSDGSTASSGGPAKVRASLDGPPEVRRHLVVRRNPSITWWSGGTLASGGGPAELLGWSRRQERSPISFVSLGLEVPFQEEEEN</sequence>
<dbReference type="PANTHER" id="PTHR36616:SF4">
    <property type="entry name" value="OS03G0174800 PROTEIN"/>
    <property type="match status" value="1"/>
</dbReference>
<dbReference type="AlphaFoldDB" id="A0ABD0VPL9"/>
<dbReference type="PANTHER" id="PTHR36616">
    <property type="entry name" value="BNAC07G32700D PROTEIN"/>
    <property type="match status" value="1"/>
</dbReference>
<gene>
    <name evidence="1" type="ORF">M5K25_005618</name>
</gene>
<protein>
    <submittedName>
        <fullName evidence="1">Uncharacterized protein</fullName>
    </submittedName>
</protein>
<evidence type="ECO:0000313" key="1">
    <source>
        <dbReference type="EMBL" id="KAL0924761.1"/>
    </source>
</evidence>
<reference evidence="1 2" key="1">
    <citation type="journal article" date="2024" name="Plant Biotechnol. J.">
        <title>Dendrobium thyrsiflorum genome and its molecular insights into genes involved in important horticultural traits.</title>
        <authorList>
            <person name="Chen B."/>
            <person name="Wang J.Y."/>
            <person name="Zheng P.J."/>
            <person name="Li K.L."/>
            <person name="Liang Y.M."/>
            <person name="Chen X.F."/>
            <person name="Zhang C."/>
            <person name="Zhao X."/>
            <person name="He X."/>
            <person name="Zhang G.Q."/>
            <person name="Liu Z.J."/>
            <person name="Xu Q."/>
        </authorList>
    </citation>
    <scope>NUCLEOTIDE SEQUENCE [LARGE SCALE GENOMIC DNA]</scope>
    <source>
        <strain evidence="1">GZMU011</strain>
    </source>
</reference>
<evidence type="ECO:0000313" key="2">
    <source>
        <dbReference type="Proteomes" id="UP001552299"/>
    </source>
</evidence>
<name>A0ABD0VPL9_DENTH</name>
<dbReference type="Proteomes" id="UP001552299">
    <property type="component" value="Unassembled WGS sequence"/>
</dbReference>
<organism evidence="1 2">
    <name type="scientific">Dendrobium thyrsiflorum</name>
    <name type="common">Pinecone-like raceme dendrobium</name>
    <name type="synonym">Orchid</name>
    <dbReference type="NCBI Taxonomy" id="117978"/>
    <lineage>
        <taxon>Eukaryota</taxon>
        <taxon>Viridiplantae</taxon>
        <taxon>Streptophyta</taxon>
        <taxon>Embryophyta</taxon>
        <taxon>Tracheophyta</taxon>
        <taxon>Spermatophyta</taxon>
        <taxon>Magnoliopsida</taxon>
        <taxon>Liliopsida</taxon>
        <taxon>Asparagales</taxon>
        <taxon>Orchidaceae</taxon>
        <taxon>Epidendroideae</taxon>
        <taxon>Malaxideae</taxon>
        <taxon>Dendrobiinae</taxon>
        <taxon>Dendrobium</taxon>
    </lineage>
</organism>
<keyword evidence="2" id="KW-1185">Reference proteome</keyword>
<accession>A0ABD0VPL9</accession>
<comment type="caution">
    <text evidence="1">The sequence shown here is derived from an EMBL/GenBank/DDBJ whole genome shotgun (WGS) entry which is preliminary data.</text>
</comment>
<dbReference type="EMBL" id="JANQDX010000005">
    <property type="protein sequence ID" value="KAL0924761.1"/>
    <property type="molecule type" value="Genomic_DNA"/>
</dbReference>
<proteinExistence type="predicted"/>